<sequence length="313" mass="33844">MPRTVTSGISLLRTTNAAIPKTISPARPFYLASGAEDRARAIDCLAAADYYEAGSDAAGQRAVAQVVLNRVRHAAFPATICGVVFAGAERVTGCQFTFTCDGSLDRRRPSLRDWRQARETAAEMLLGRVEGTVGEATHYHTDWVSPPWDREMDKLAVVDTHLFFRWRGSIGASAAFNRRYLGGEPRIARLANLSMAHAGTDPDEDASPALAENSDAPNALAASAPGLFLVTLPAHAPTTFVDIAEQRCAGLEECRFIGWTDPSRRAQGLPLSGNSVDAMSFSFVRRPGAPDKALWNCSDFAVKQPQQCMMRGS</sequence>
<dbReference type="Gene3D" id="1.10.10.2520">
    <property type="entry name" value="Cell wall hydrolase SleB, domain 1"/>
    <property type="match status" value="1"/>
</dbReference>
<evidence type="ECO:0000313" key="3">
    <source>
        <dbReference type="Proteomes" id="UP000249082"/>
    </source>
</evidence>
<reference evidence="2 3" key="1">
    <citation type="submission" date="2017-08" db="EMBL/GenBank/DDBJ databases">
        <title>Infants hospitalized years apart are colonized by the same room-sourced microbial strains.</title>
        <authorList>
            <person name="Brooks B."/>
            <person name="Olm M.R."/>
            <person name="Firek B.A."/>
            <person name="Baker R."/>
            <person name="Thomas B.C."/>
            <person name="Morowitz M.J."/>
            <person name="Banfield J.F."/>
        </authorList>
    </citation>
    <scope>NUCLEOTIDE SEQUENCE [LARGE SCALE GENOMIC DNA]</scope>
    <source>
        <strain evidence="2">S2_005_002_R2_33</strain>
    </source>
</reference>
<feature type="domain" description="Cell wall hydrolase SleB" evidence="1">
    <location>
        <begin position="56"/>
        <end position="164"/>
    </location>
</feature>
<dbReference type="InterPro" id="IPR042047">
    <property type="entry name" value="SleB_dom1"/>
</dbReference>
<accession>A0A2W5NVM1</accession>
<comment type="caution">
    <text evidence="2">The sequence shown here is derived from an EMBL/GenBank/DDBJ whole genome shotgun (WGS) entry which is preliminary data.</text>
</comment>
<dbReference type="GO" id="GO:0016787">
    <property type="term" value="F:hydrolase activity"/>
    <property type="evidence" value="ECO:0007669"/>
    <property type="project" value="UniProtKB-KW"/>
</dbReference>
<organism evidence="2 3">
    <name type="scientific">Novosphingobium pentaromativorans</name>
    <dbReference type="NCBI Taxonomy" id="205844"/>
    <lineage>
        <taxon>Bacteria</taxon>
        <taxon>Pseudomonadati</taxon>
        <taxon>Pseudomonadota</taxon>
        <taxon>Alphaproteobacteria</taxon>
        <taxon>Sphingomonadales</taxon>
        <taxon>Sphingomonadaceae</taxon>
        <taxon>Novosphingobium</taxon>
    </lineage>
</organism>
<dbReference type="AlphaFoldDB" id="A0A2W5NVM1"/>
<dbReference type="Pfam" id="PF07486">
    <property type="entry name" value="Hydrolase_2"/>
    <property type="match status" value="1"/>
</dbReference>
<protein>
    <submittedName>
        <fullName evidence="2">Cell wall hydrolase</fullName>
    </submittedName>
</protein>
<name>A0A2W5NVM1_9SPHN</name>
<dbReference type="Proteomes" id="UP000249082">
    <property type="component" value="Unassembled WGS sequence"/>
</dbReference>
<keyword evidence="2" id="KW-0378">Hydrolase</keyword>
<gene>
    <name evidence="2" type="ORF">DI555_01675</name>
</gene>
<proteinExistence type="predicted"/>
<dbReference type="EMBL" id="QFPX01000001">
    <property type="protein sequence ID" value="PZQ57652.1"/>
    <property type="molecule type" value="Genomic_DNA"/>
</dbReference>
<evidence type="ECO:0000259" key="1">
    <source>
        <dbReference type="Pfam" id="PF07486"/>
    </source>
</evidence>
<dbReference type="InterPro" id="IPR011105">
    <property type="entry name" value="Cell_wall_hydrolase_SleB"/>
</dbReference>
<evidence type="ECO:0000313" key="2">
    <source>
        <dbReference type="EMBL" id="PZQ57652.1"/>
    </source>
</evidence>